<dbReference type="WBParaSite" id="HCON_00182920-00001">
    <property type="protein sequence ID" value="HCON_00182920-00001"/>
    <property type="gene ID" value="HCON_00182920"/>
</dbReference>
<accession>A0A7I4Z3V0</accession>
<evidence type="ECO:0000259" key="8">
    <source>
        <dbReference type="PROSITE" id="PS51339"/>
    </source>
</evidence>
<dbReference type="OMA" id="NCINCIF"/>
<dbReference type="PANTHER" id="PTHR10807">
    <property type="entry name" value="MYOTUBULARIN-RELATED"/>
    <property type="match status" value="1"/>
</dbReference>
<dbReference type="SUPFAM" id="SSF50729">
    <property type="entry name" value="PH domain-like"/>
    <property type="match status" value="2"/>
</dbReference>
<dbReference type="GO" id="GO:0046872">
    <property type="term" value="F:metal ion binding"/>
    <property type="evidence" value="ECO:0007669"/>
    <property type="project" value="UniProtKB-KW"/>
</dbReference>
<dbReference type="Pfam" id="PF00169">
    <property type="entry name" value="PH"/>
    <property type="match status" value="1"/>
</dbReference>
<dbReference type="InterPro" id="IPR022096">
    <property type="entry name" value="SBF1/SBF2"/>
</dbReference>
<dbReference type="PANTHER" id="PTHR10807:SF109">
    <property type="entry name" value="SET DOMAIN BINDING FACTOR, ISOFORM A"/>
    <property type="match status" value="1"/>
</dbReference>
<dbReference type="InterPro" id="IPR030564">
    <property type="entry name" value="Myotubularin"/>
</dbReference>
<dbReference type="SMART" id="SM00233">
    <property type="entry name" value="PH"/>
    <property type="match status" value="1"/>
</dbReference>
<dbReference type="InterPro" id="IPR001849">
    <property type="entry name" value="PH_domain"/>
</dbReference>
<keyword evidence="4" id="KW-0862">Zinc</keyword>
<evidence type="ECO:0000256" key="2">
    <source>
        <dbReference type="ARBA" id="ARBA00022553"/>
    </source>
</evidence>
<dbReference type="InterPro" id="IPR002219">
    <property type="entry name" value="PKC_DAG/PE"/>
</dbReference>
<dbReference type="InterPro" id="IPR011993">
    <property type="entry name" value="PH-like_dom_sf"/>
</dbReference>
<reference evidence="10" key="1">
    <citation type="submission" date="2020-12" db="UniProtKB">
        <authorList>
            <consortium name="WormBaseParasite"/>
        </authorList>
    </citation>
    <scope>IDENTIFICATION</scope>
    <source>
        <strain evidence="10">MHco3</strain>
    </source>
</reference>
<evidence type="ECO:0000259" key="6">
    <source>
        <dbReference type="PROSITE" id="PS50081"/>
    </source>
</evidence>
<dbReference type="GO" id="GO:0016020">
    <property type="term" value="C:membrane"/>
    <property type="evidence" value="ECO:0007669"/>
    <property type="project" value="TreeGrafter"/>
</dbReference>
<feature type="domain" description="PH" evidence="5">
    <location>
        <begin position="1905"/>
        <end position="2001"/>
    </location>
</feature>
<dbReference type="Gene3D" id="3.40.50.11500">
    <property type="match status" value="1"/>
</dbReference>
<dbReference type="Gene3D" id="3.30.450.200">
    <property type="match status" value="1"/>
</dbReference>
<feature type="domain" description="Myotubularin phosphatase" evidence="8">
    <location>
        <begin position="1129"/>
        <end position="1646"/>
    </location>
</feature>
<dbReference type="SMART" id="SM00799">
    <property type="entry name" value="DENN"/>
    <property type="match status" value="1"/>
</dbReference>
<dbReference type="Proteomes" id="UP000025227">
    <property type="component" value="Unplaced"/>
</dbReference>
<dbReference type="CDD" id="cd00029">
    <property type="entry name" value="C1"/>
    <property type="match status" value="1"/>
</dbReference>
<evidence type="ECO:0000313" key="10">
    <source>
        <dbReference type="WBParaSite" id="HCON_00182920-00001"/>
    </source>
</evidence>
<dbReference type="PROSITE" id="PS50003">
    <property type="entry name" value="PH_DOMAIN"/>
    <property type="match status" value="1"/>
</dbReference>
<dbReference type="SMART" id="SM00801">
    <property type="entry name" value="dDENN"/>
    <property type="match status" value="1"/>
</dbReference>
<dbReference type="SMART" id="SM00109">
    <property type="entry name" value="C1"/>
    <property type="match status" value="1"/>
</dbReference>
<dbReference type="SMART" id="SM00800">
    <property type="entry name" value="uDENN"/>
    <property type="match status" value="1"/>
</dbReference>
<evidence type="ECO:0000259" key="7">
    <source>
        <dbReference type="PROSITE" id="PS50211"/>
    </source>
</evidence>
<dbReference type="Pfam" id="PF02141">
    <property type="entry name" value="DENN"/>
    <property type="match status" value="1"/>
</dbReference>
<feature type="domain" description="UDENN" evidence="7">
    <location>
        <begin position="24"/>
        <end position="433"/>
    </location>
</feature>
<feature type="domain" description="Phorbol-ester/DAG-type" evidence="6">
    <location>
        <begin position="1788"/>
        <end position="1840"/>
    </location>
</feature>
<comment type="similarity">
    <text evidence="1">Belongs to the protein-tyrosine phosphatase family. Non-receptor class myotubularin subfamily.</text>
</comment>
<dbReference type="InterPro" id="IPR005112">
    <property type="entry name" value="dDENN_dom"/>
</dbReference>
<dbReference type="Pfam" id="PF12335">
    <property type="entry name" value="SBF2"/>
    <property type="match status" value="1"/>
</dbReference>
<dbReference type="PROSITE" id="PS50211">
    <property type="entry name" value="DENN"/>
    <property type="match status" value="1"/>
</dbReference>
<dbReference type="Pfam" id="PF06602">
    <property type="entry name" value="Myotub-related"/>
    <property type="match status" value="1"/>
</dbReference>
<evidence type="ECO:0000256" key="1">
    <source>
        <dbReference type="ARBA" id="ARBA00007471"/>
    </source>
</evidence>
<dbReference type="InterPro" id="IPR001194">
    <property type="entry name" value="cDENN_dom"/>
</dbReference>
<dbReference type="SMART" id="SM00568">
    <property type="entry name" value="GRAM"/>
    <property type="match status" value="1"/>
</dbReference>
<evidence type="ECO:0000313" key="9">
    <source>
        <dbReference type="Proteomes" id="UP000025227"/>
    </source>
</evidence>
<dbReference type="OrthoDB" id="74314at2759"/>
<dbReference type="PROSITE" id="PS51339">
    <property type="entry name" value="PPASE_MYOTUBULARIN"/>
    <property type="match status" value="1"/>
</dbReference>
<evidence type="ECO:0000256" key="3">
    <source>
        <dbReference type="ARBA" id="ARBA00022723"/>
    </source>
</evidence>
<evidence type="ECO:0000259" key="5">
    <source>
        <dbReference type="PROSITE" id="PS50003"/>
    </source>
</evidence>
<sequence>FSALHEDSMSEGEIGRQSTPRLADYFVELQLDESRIRHGTSVGVVARRLPTTEWSDVPFPNSISIFCVPHGWSLAQKHLDPTFFVCTLTDVMGVHQYACCLQIYEPWISGPGEDCDEVFHGSCSMYRPRVYVILSRHPYFDLFRTCLHRIFLAIQSDVTSAEMMIATVVSKILLVGRTPISFTLGAERVSVQPILQRRVPLTGDRVTRFAKCLGCIHNLLIVIRAVLCDAKIILHSSSQQRLSDSAYAIKSLIFPFEYTYTFVTALPELLLEYLESPTPYLMGVLSQFKGKLPNVDALVVDLDTGEIRLPKSSHLAELPSPFSGRLVTRLQRVLSPELATADLAVPAALPPPLDPHLMDKDIRACFMLFFSELLYGYRSCLELVRLHRHPLIVFHKAAFMGMRNLKSSLLHDLLGSQMFQVFVATRGLPFRECDIFDEVVCSTTAENDALDSSEEKRKISKISSSLLVNEKQESIMATTPKLPKSTLLCAASGDRAAVHATATLRPLSSERINALIDQNRLHWKLDDSEDLRPELIPVPEKLNLYEEYIGANSRRLLVLDACVDAIFENRVSEARKMMCAVELSLRLVTARVALCRQLAGAAVPVTRAMLQPAQFELVVRLLNCALEHESDDDEYGIAYACLHLSSIYCRRLAQGVQQYAYTCIQDHQVWSNHRFWEAAFFHDVHELMRRHYGNQHDTNTLLSGESRHDMWNLLDEPTAMTLSAARLSRLSDFSDEELMKCSEEEESIVYGQAKHYVNLMIYLKVPLDASRLRRVDKNDLESRGNFQDQQDVGSCVTESLSGSDGESGFIENVNDGDLGNVVVAWISRVIDRICSAAGLNPHLTEKLTQVIPGFVAVHIDNLEQVHAESRKLAPPPKSSLLAPVLLTPCERVVVGGLRCVMLPEGCPVIADSPENSMKLLPAEGALFLTNYRIIFKGRPTNPFMTDDVVVRTVPIMTLTKEKTISDQCLHSSGQLDGIPTKLASGLHDGLQMRSSCFQLLKIAFDEEVRCDEVEAFIKSLSTLRWPSILPHSLFAFNTVSHLLTSTLPTSSKNKYSTIRELKKTIARFPGRNSTSRGRLGPTEKWPPSPLLMSSFKTSTQPAKNDTSANRSDYLDLSDFRDIISSPSATHVPWHHFCDYERLRFRGIDSIFRISHANAHYDIVKTYPSAFVVPSSVGDDSFLKIAKGFKHGRFPVITWASETGALLIRGSGLTASNVVQKIKKANLLHGSESVSTLGGSRMTLVSKDSTDAGPLHSTEFQEHYFVRLAHVSPSGSGDMGGTTGSMTSLLTIDSLLTADGMSATTGTPDARRRNQTPDFIRHYTTSMRSSNEKPGSRGQHVTLGSVVMNPIMPWNNSTLPSDQQFQKTVHYAIGSLTRKSLYVLVEKGHSKIYRGDKNIEFVPISFPTTHQMKVSFKKLLRVMRPSVPFMDSCSATFYRSLEESEWLYIVSNLLSLASSITSVVTLHNSSVAICVEEGWDTTCPVDVTSSALGLIHIIVPSEGFQMLIEKEWLAFGHRFSHRANHTISSQNSGITPVFLLFLDAVHQISAQFPCAFEFNDFYLRFLAYHSQSAFFRTFVMDCECERVHFEHLVPDTGEGHRGCIWLYIKERTCHSTIFHNLLYSPESERSLIPAFSIAALRLWTFYSEEALIHGSPYDIDLAEMELVERDDEHLYHSEAVTPGAASSHIIDSLLVCQDLKKGNGITFLMQANDRLNPLEKPHADGWLKTWHTAEERMSTDYEDIDEKERKTRGWDWQMRRVFLKRAALRVLLRGVTSRPTAAQKNINKKHVFEHYDASGGQPSECVLCHFSLYGTVVRTGQRCRHCGVIAHDKCIVNLWPCDPRAASVQTTTQEITSPVTPIRTTTFETQRTVERSETLLSDLIERTGGRTLTISHGAKTPSRTLAPLYQGYLSKKGAKFKLWAPRWFELEANSHKMYYYESEHDLECRGYIDLCDVGSVEVENNGSKAILELRTKKRVYSLLAESRLVAEAWKEKIEIVLKE</sequence>
<dbReference type="InterPro" id="IPR046349">
    <property type="entry name" value="C1-like_sf"/>
</dbReference>
<dbReference type="PROSITE" id="PS50081">
    <property type="entry name" value="ZF_DAG_PE_2"/>
    <property type="match status" value="1"/>
</dbReference>
<dbReference type="InterPro" id="IPR037516">
    <property type="entry name" value="Tripartite_DENN"/>
</dbReference>
<dbReference type="SUPFAM" id="SSF57889">
    <property type="entry name" value="Cysteine-rich domain"/>
    <property type="match status" value="1"/>
</dbReference>
<organism evidence="9 10">
    <name type="scientific">Haemonchus contortus</name>
    <name type="common">Barber pole worm</name>
    <dbReference type="NCBI Taxonomy" id="6289"/>
    <lineage>
        <taxon>Eukaryota</taxon>
        <taxon>Metazoa</taxon>
        <taxon>Ecdysozoa</taxon>
        <taxon>Nematoda</taxon>
        <taxon>Chromadorea</taxon>
        <taxon>Rhabditida</taxon>
        <taxon>Rhabditina</taxon>
        <taxon>Rhabditomorpha</taxon>
        <taxon>Strongyloidea</taxon>
        <taxon>Trichostrongylidae</taxon>
        <taxon>Haemonchus</taxon>
    </lineage>
</organism>
<proteinExistence type="inferred from homology"/>
<dbReference type="SUPFAM" id="SSF52799">
    <property type="entry name" value="(Phosphotyrosine protein) phosphatases II"/>
    <property type="match status" value="1"/>
</dbReference>
<dbReference type="Gene3D" id="3.30.60.20">
    <property type="match status" value="1"/>
</dbReference>
<dbReference type="InterPro" id="IPR005113">
    <property type="entry name" value="uDENN_dom"/>
</dbReference>
<dbReference type="Pfam" id="PF02893">
    <property type="entry name" value="GRAM"/>
    <property type="match status" value="1"/>
</dbReference>
<dbReference type="InterPro" id="IPR043153">
    <property type="entry name" value="DENN_C"/>
</dbReference>
<dbReference type="Gene3D" id="2.30.29.30">
    <property type="entry name" value="Pleckstrin-homology domain (PH domain)/Phosphotyrosine-binding domain (PTB)"/>
    <property type="match status" value="1"/>
</dbReference>
<dbReference type="InterPro" id="IPR010569">
    <property type="entry name" value="Myotubularin-like_Pase_dom"/>
</dbReference>
<name>A0A7I4Z3V0_HAECO</name>
<dbReference type="InterPro" id="IPR004182">
    <property type="entry name" value="GRAM"/>
</dbReference>
<dbReference type="GO" id="GO:0005737">
    <property type="term" value="C:cytoplasm"/>
    <property type="evidence" value="ECO:0007669"/>
    <property type="project" value="TreeGrafter"/>
</dbReference>
<dbReference type="GO" id="GO:0005085">
    <property type="term" value="F:guanyl-nucleotide exchange factor activity"/>
    <property type="evidence" value="ECO:0007669"/>
    <property type="project" value="TreeGrafter"/>
</dbReference>
<evidence type="ECO:0000256" key="4">
    <source>
        <dbReference type="ARBA" id="ARBA00022833"/>
    </source>
</evidence>
<keyword evidence="2" id="KW-0597">Phosphoprotein</keyword>
<keyword evidence="9" id="KW-1185">Reference proteome</keyword>
<dbReference type="Pfam" id="PF03456">
    <property type="entry name" value="uDENN"/>
    <property type="match status" value="1"/>
</dbReference>
<protein>
    <submittedName>
        <fullName evidence="10">UDENN domain-containing protein</fullName>
    </submittedName>
</protein>
<dbReference type="InterPro" id="IPR029021">
    <property type="entry name" value="Prot-tyrosine_phosphatase-like"/>
</dbReference>
<keyword evidence="3" id="KW-0479">Metal-binding</keyword>